<organism evidence="1 2">
    <name type="scientific">Rhizobium leguminosarum</name>
    <dbReference type="NCBI Taxonomy" id="384"/>
    <lineage>
        <taxon>Bacteria</taxon>
        <taxon>Pseudomonadati</taxon>
        <taxon>Pseudomonadota</taxon>
        <taxon>Alphaproteobacteria</taxon>
        <taxon>Hyphomicrobiales</taxon>
        <taxon>Rhizobiaceae</taxon>
        <taxon>Rhizobium/Agrobacterium group</taxon>
        <taxon>Rhizobium</taxon>
    </lineage>
</organism>
<dbReference type="AlphaFoldDB" id="A0A2Z4YT31"/>
<protein>
    <recommendedName>
        <fullName evidence="3">Dehydrogenase</fullName>
    </recommendedName>
</protein>
<keyword evidence="1" id="KW-0614">Plasmid</keyword>
<sequence length="72" mass="8127">MGASVVKEALSADELQPEWEIEAVLAWHDDNARAAIGTLLDDIRHLRHQLALTEGAMSRGMTRGWRPIYDRD</sequence>
<dbReference type="RefSeq" id="WP_112908471.1">
    <property type="nucleotide sequence ID" value="NZ_CP030764.1"/>
</dbReference>
<dbReference type="EMBL" id="CP030764">
    <property type="protein sequence ID" value="AXA44637.1"/>
    <property type="molecule type" value="Genomic_DNA"/>
</dbReference>
<proteinExistence type="predicted"/>
<name>A0A2Z4YT31_RHILE</name>
<geneLocation type="plasmid" evidence="1 2">
    <name>unnamed4</name>
</geneLocation>
<evidence type="ECO:0000313" key="1">
    <source>
        <dbReference type="EMBL" id="AXA44637.1"/>
    </source>
</evidence>
<dbReference type="Proteomes" id="UP000251166">
    <property type="component" value="Plasmid unnamed4"/>
</dbReference>
<reference evidence="1 2" key="1">
    <citation type="submission" date="2018-07" db="EMBL/GenBank/DDBJ databases">
        <title>Rhizobium leguminosarum strain:ATCC 14479 Genome sequencing and assembly.</title>
        <authorList>
            <person name="Chakraborty R."/>
        </authorList>
    </citation>
    <scope>NUCLEOTIDE SEQUENCE [LARGE SCALE GENOMIC DNA]</scope>
    <source>
        <strain evidence="1 2">ATCC 14479</strain>
        <plasmid evidence="2">Plasmid unnamed4</plasmid>
    </source>
</reference>
<accession>A0A2Z4YT31</accession>
<evidence type="ECO:0008006" key="3">
    <source>
        <dbReference type="Google" id="ProtNLM"/>
    </source>
</evidence>
<gene>
    <name evidence="1" type="ORF">DLJ82_6667</name>
</gene>
<evidence type="ECO:0000313" key="2">
    <source>
        <dbReference type="Proteomes" id="UP000251166"/>
    </source>
</evidence>